<dbReference type="RefSeq" id="WP_054784454.1">
    <property type="nucleotide sequence ID" value="NZ_FPBD01000005.1"/>
</dbReference>
<dbReference type="SUPFAM" id="SSF56784">
    <property type="entry name" value="HAD-like"/>
    <property type="match status" value="1"/>
</dbReference>
<dbReference type="SFLD" id="SFLDG01129">
    <property type="entry name" value="C1.5:_HAD__Beta-PGM__Phosphata"/>
    <property type="match status" value="1"/>
</dbReference>
<comment type="cofactor">
    <cofactor evidence="1">
        <name>Mg(2+)</name>
        <dbReference type="ChEBI" id="CHEBI:18420"/>
    </cofactor>
</comment>
<dbReference type="PANTHER" id="PTHR46193:SF10">
    <property type="entry name" value="6-PHOSPHOGLUCONATE PHOSPHATASE"/>
    <property type="match status" value="1"/>
</dbReference>
<dbReference type="Pfam" id="PF13419">
    <property type="entry name" value="HAD_2"/>
    <property type="match status" value="1"/>
</dbReference>
<keyword evidence="3" id="KW-0479">Metal-binding</keyword>
<dbReference type="EMBL" id="FPBD01000005">
    <property type="protein sequence ID" value="SFT94863.1"/>
    <property type="molecule type" value="Genomic_DNA"/>
</dbReference>
<dbReference type="InterPro" id="IPR036412">
    <property type="entry name" value="HAD-like_sf"/>
</dbReference>
<dbReference type="Gene3D" id="1.10.150.240">
    <property type="entry name" value="Putative phosphatase, domain 2"/>
    <property type="match status" value="1"/>
</dbReference>
<evidence type="ECO:0000256" key="2">
    <source>
        <dbReference type="ARBA" id="ARBA00006171"/>
    </source>
</evidence>
<dbReference type="InterPro" id="IPR023198">
    <property type="entry name" value="PGP-like_dom2"/>
</dbReference>
<proteinExistence type="inferred from homology"/>
<reference evidence="6" key="1">
    <citation type="submission" date="2016-10" db="EMBL/GenBank/DDBJ databases">
        <authorList>
            <person name="Varghese N."/>
            <person name="Submissions S."/>
        </authorList>
    </citation>
    <scope>NUCLEOTIDE SEQUENCE [LARGE SCALE GENOMIC DNA]</scope>
    <source>
        <strain evidence="6">DSM 17465</strain>
    </source>
</reference>
<dbReference type="Gene3D" id="3.40.50.1000">
    <property type="entry name" value="HAD superfamily/HAD-like"/>
    <property type="match status" value="1"/>
</dbReference>
<dbReference type="PANTHER" id="PTHR46193">
    <property type="entry name" value="6-PHOSPHOGLUCONATE PHOSPHATASE"/>
    <property type="match status" value="1"/>
</dbReference>
<dbReference type="InterPro" id="IPR051600">
    <property type="entry name" value="Beta-PGM-like"/>
</dbReference>
<dbReference type="AlphaFoldDB" id="A0A1I7C5Z5"/>
<name>A0A1I7C5Z5_9HYPH</name>
<dbReference type="SFLD" id="SFLDS00003">
    <property type="entry name" value="Haloacid_Dehalogenase"/>
    <property type="match status" value="1"/>
</dbReference>
<keyword evidence="4" id="KW-0460">Magnesium</keyword>
<dbReference type="GO" id="GO:0046872">
    <property type="term" value="F:metal ion binding"/>
    <property type="evidence" value="ECO:0007669"/>
    <property type="project" value="UniProtKB-KW"/>
</dbReference>
<sequence length="232" mass="25555">MNYDLLIWDCDGCLIDSEWIGCQVEAEGFTKAGYPISTEDMIARFCGVSANEVFSQVEAEIGRDIRNHEALINQDAALKAAFEKDLQPIKGIHEALHELDKLFPNMKMCIASGSSMERLEHTLKLTNLHERFEHRYFSADLVAKGKPAPDVFLKAASEMGVTPAKCLVIEDSHLGLKAANAAGMDALGFTGATHGTPNLHSRLDQQNPLAIFNDMRELAGLMLKLNLLKNTV</sequence>
<accession>A0A1I7C5Z5</accession>
<dbReference type="InterPro" id="IPR041492">
    <property type="entry name" value="HAD_2"/>
</dbReference>
<protein>
    <submittedName>
        <fullName evidence="5">Haloacid dehalogenase superfamily, subfamily IA, variant 3 with third motif having DD or ED</fullName>
    </submittedName>
</protein>
<keyword evidence="6" id="KW-1185">Reference proteome</keyword>
<evidence type="ECO:0000256" key="4">
    <source>
        <dbReference type="ARBA" id="ARBA00022842"/>
    </source>
</evidence>
<dbReference type="InterPro" id="IPR023214">
    <property type="entry name" value="HAD_sf"/>
</dbReference>
<dbReference type="GO" id="GO:0003824">
    <property type="term" value="F:catalytic activity"/>
    <property type="evidence" value="ECO:0007669"/>
    <property type="project" value="UniProtKB-ARBA"/>
</dbReference>
<organism evidence="5 6">
    <name type="scientific">Pseudovibrio denitrificans</name>
    <dbReference type="NCBI Taxonomy" id="258256"/>
    <lineage>
        <taxon>Bacteria</taxon>
        <taxon>Pseudomonadati</taxon>
        <taxon>Pseudomonadota</taxon>
        <taxon>Alphaproteobacteria</taxon>
        <taxon>Hyphomicrobiales</taxon>
        <taxon>Stappiaceae</taxon>
        <taxon>Pseudovibrio</taxon>
    </lineage>
</organism>
<evidence type="ECO:0000313" key="6">
    <source>
        <dbReference type="Proteomes" id="UP000183371"/>
    </source>
</evidence>
<dbReference type="Proteomes" id="UP000183371">
    <property type="component" value="Unassembled WGS sequence"/>
</dbReference>
<evidence type="ECO:0000256" key="3">
    <source>
        <dbReference type="ARBA" id="ARBA00022723"/>
    </source>
</evidence>
<comment type="similarity">
    <text evidence="2">Belongs to the HAD-like hydrolase superfamily. CbbY/CbbZ/Gph/YieH family.</text>
</comment>
<gene>
    <name evidence="5" type="ORF">SAMN05444141_105219</name>
</gene>
<evidence type="ECO:0000256" key="1">
    <source>
        <dbReference type="ARBA" id="ARBA00001946"/>
    </source>
</evidence>
<evidence type="ECO:0000313" key="5">
    <source>
        <dbReference type="EMBL" id="SFT94863.1"/>
    </source>
</evidence>
<dbReference type="CDD" id="cd07526">
    <property type="entry name" value="HAD_BPGM_like"/>
    <property type="match status" value="1"/>
</dbReference>
<dbReference type="NCBIfam" id="TIGR01509">
    <property type="entry name" value="HAD-SF-IA-v3"/>
    <property type="match status" value="1"/>
</dbReference>
<dbReference type="InterPro" id="IPR006439">
    <property type="entry name" value="HAD-SF_hydro_IA"/>
</dbReference>